<gene>
    <name evidence="1" type="ORF">P4G45_02280</name>
    <name evidence="2" type="ORF">P8936_02250</name>
</gene>
<evidence type="ECO:0000313" key="1">
    <source>
        <dbReference type="EMBL" id="XBH10576.1"/>
    </source>
</evidence>
<accession>A0AAU7D0Z5</accession>
<accession>A0AAU7D8Q4</accession>
<organism evidence="1">
    <name type="scientific">Edaphobacter paludis</name>
    <dbReference type="NCBI Taxonomy" id="3035702"/>
    <lineage>
        <taxon>Bacteria</taxon>
        <taxon>Pseudomonadati</taxon>
        <taxon>Acidobacteriota</taxon>
        <taxon>Terriglobia</taxon>
        <taxon>Terriglobales</taxon>
        <taxon>Acidobacteriaceae</taxon>
        <taxon>Edaphobacter</taxon>
    </lineage>
</organism>
<dbReference type="KEGG" id="epl:P4G45_02280"/>
<protein>
    <submittedName>
        <fullName evidence="1">Uncharacterized protein</fullName>
    </submittedName>
</protein>
<dbReference type="EMBL" id="CP121195">
    <property type="protein sequence ID" value="XBH14005.1"/>
    <property type="molecule type" value="Genomic_DNA"/>
</dbReference>
<evidence type="ECO:0000313" key="2">
    <source>
        <dbReference type="EMBL" id="XBH14005.1"/>
    </source>
</evidence>
<reference evidence="1" key="1">
    <citation type="submission" date="2023-03" db="EMBL/GenBank/DDBJ databases">
        <title>Edaphobacter sp.</title>
        <authorList>
            <person name="Huber K.J."/>
            <person name="Papendorf J."/>
            <person name="Pilke C."/>
            <person name="Bunk B."/>
            <person name="Sproeer C."/>
            <person name="Pester M."/>
        </authorList>
    </citation>
    <scope>NUCLEOTIDE SEQUENCE</scope>
    <source>
        <strain evidence="1">DSM 109919</strain>
        <strain evidence="2">DSM 109920</strain>
    </source>
</reference>
<sequence length="128" mass="14559">MNVLVEGSSTRTLHQHAGFLNFVALFEKEPCLFFKPLIELLEAEPGLSNEAKKPEEWARLLRRYFGERWDDSKKLGYGATTRCFRVHAELLATRILVEKVPDSATQGRGNLYRLQLKGDVLEKLTPAA</sequence>
<proteinExistence type="predicted"/>
<dbReference type="AlphaFoldDB" id="A0AAU7D0Z5"/>
<name>A0AAU7D0Z5_9BACT</name>
<dbReference type="EMBL" id="CP121194">
    <property type="protein sequence ID" value="XBH10576.1"/>
    <property type="molecule type" value="Genomic_DNA"/>
</dbReference>
<dbReference type="RefSeq" id="WP_348268082.1">
    <property type="nucleotide sequence ID" value="NZ_CP121194.1"/>
</dbReference>